<reference evidence="2" key="2">
    <citation type="submission" date="2012-10" db="EMBL/GenBank/DDBJ databases">
        <title>Improved high-quality draft of Thermaerobacter subterraneus C21, DSM 13965.</title>
        <authorList>
            <consortium name="DOE Joint Genome Institute"/>
            <person name="Eisen J."/>
            <person name="Huntemann M."/>
            <person name="Wei C.-L."/>
            <person name="Han J."/>
            <person name="Detter J.C."/>
            <person name="Han C."/>
            <person name="Tapia R."/>
            <person name="Chen A."/>
            <person name="Kyrpides N."/>
            <person name="Mavromatis K."/>
            <person name="Markowitz V."/>
            <person name="Szeto E."/>
            <person name="Ivanova N."/>
            <person name="Mikhailova N."/>
            <person name="Ovchinnikova G."/>
            <person name="Pagani I."/>
            <person name="Pati A."/>
            <person name="Goodwin L."/>
            <person name="Nordberg H.P."/>
            <person name="Cantor M.N."/>
            <person name="Hua S.X."/>
            <person name="Woyke T."/>
            <person name="Eisen J."/>
            <person name="Klenk H.-P."/>
        </authorList>
    </citation>
    <scope>NUCLEOTIDE SEQUENCE [LARGE SCALE GENOMIC DNA]</scope>
    <source>
        <strain evidence="2">DSM 13965</strain>
    </source>
</reference>
<dbReference type="EMBL" id="AENY02000003">
    <property type="protein sequence ID" value="EKP94458.1"/>
    <property type="molecule type" value="Genomic_DNA"/>
</dbReference>
<evidence type="ECO:0000313" key="3">
    <source>
        <dbReference type="Proteomes" id="UP000005710"/>
    </source>
</evidence>
<dbReference type="HOGENOM" id="CLU_132521_0_0_9"/>
<dbReference type="NCBIfam" id="TIGR04191">
    <property type="entry name" value="YphP_YqiW"/>
    <property type="match status" value="1"/>
</dbReference>
<dbReference type="AlphaFoldDB" id="K6Q057"/>
<evidence type="ECO:0000313" key="2">
    <source>
        <dbReference type="EMBL" id="EKP94458.1"/>
    </source>
</evidence>
<reference evidence="2" key="1">
    <citation type="submission" date="2010-10" db="EMBL/GenBank/DDBJ databases">
        <authorList>
            <consortium name="US DOE Joint Genome Institute (JGI-PGF)"/>
            <person name="Lucas S."/>
            <person name="Copeland A."/>
            <person name="Lapidus A."/>
            <person name="Bruce D."/>
            <person name="Goodwin L."/>
            <person name="Pitluck S."/>
            <person name="Kyrpides N."/>
            <person name="Mavromatis K."/>
            <person name="Detter J.C."/>
            <person name="Han C."/>
            <person name="Land M."/>
            <person name="Hauser L."/>
            <person name="Markowitz V."/>
            <person name="Cheng J.-F."/>
            <person name="Hugenholtz P."/>
            <person name="Woyke T."/>
            <person name="Wu D."/>
            <person name="Pukall R."/>
            <person name="Wahrenburg C."/>
            <person name="Brambilla E."/>
            <person name="Klenk H.-P."/>
            <person name="Eisen J.A."/>
        </authorList>
    </citation>
    <scope>NUCLEOTIDE SEQUENCE [LARGE SCALE GENOMIC DNA]</scope>
    <source>
        <strain evidence="2">DSM 13965</strain>
    </source>
</reference>
<protein>
    <recommendedName>
        <fullName evidence="4">Bacillithiol system oxidoreductase, YphP/YqiW family</fullName>
    </recommendedName>
</protein>
<dbReference type="PANTHER" id="PTHR40052">
    <property type="entry name" value="UPF0403 PROTEIN YQIW-RELATED"/>
    <property type="match status" value="1"/>
</dbReference>
<dbReference type="Pfam" id="PF06491">
    <property type="entry name" value="Disulph_isomer"/>
    <property type="match status" value="1"/>
</dbReference>
<comment type="caution">
    <text evidence="2">The sequence shown here is derived from an EMBL/GenBank/DDBJ whole genome shotgun (WGS) entry which is preliminary data.</text>
</comment>
<gene>
    <name evidence="2" type="ORF">ThesuDRAFT_02194</name>
</gene>
<proteinExistence type="inferred from homology"/>
<dbReference type="Gene3D" id="3.40.30.10">
    <property type="entry name" value="Glutaredoxin"/>
    <property type="match status" value="1"/>
</dbReference>
<dbReference type="PANTHER" id="PTHR40052:SF2">
    <property type="entry name" value="BACILLIREDOXIN BRXA"/>
    <property type="match status" value="1"/>
</dbReference>
<keyword evidence="3" id="KW-1185">Reference proteome</keyword>
<evidence type="ECO:0008006" key="4">
    <source>
        <dbReference type="Google" id="ProtNLM"/>
    </source>
</evidence>
<evidence type="ECO:0000256" key="1">
    <source>
        <dbReference type="ARBA" id="ARBA00038305"/>
    </source>
</evidence>
<dbReference type="eggNOG" id="ENOG502ZBVN">
    <property type="taxonomic scope" value="Bacteria"/>
</dbReference>
<organism evidence="2 3">
    <name type="scientific">Thermaerobacter subterraneus DSM 13965</name>
    <dbReference type="NCBI Taxonomy" id="867903"/>
    <lineage>
        <taxon>Bacteria</taxon>
        <taxon>Bacillati</taxon>
        <taxon>Bacillota</taxon>
        <taxon>Clostridia</taxon>
        <taxon>Eubacteriales</taxon>
        <taxon>Clostridiales Family XVII. Incertae Sedis</taxon>
        <taxon>Thermaerobacter</taxon>
    </lineage>
</organism>
<dbReference type="OrthoDB" id="9793981at2"/>
<dbReference type="InterPro" id="IPR009474">
    <property type="entry name" value="BrxB/BrxA"/>
</dbReference>
<comment type="similarity">
    <text evidence="1">Belongs to the bacilliredoxin family.</text>
</comment>
<sequence length="143" mass="16034">MSMEMLDMFFAPMREELVRLGFTELRTPEEVDAAMAEAGDDETTLVVVNSMCGCAGGIARPAVAMALEHERRPRRWLTVFASQDREATARMREYFTGQPPSSPSIALLKGRQLVYMLHRSDIENRTAEEVAADLKAAFDRFCA</sequence>
<accession>K6Q057</accession>
<dbReference type="Proteomes" id="UP000005710">
    <property type="component" value="Unassembled WGS sequence"/>
</dbReference>
<name>K6Q057_9FIRM</name>
<dbReference type="RefSeq" id="WP_006904476.1">
    <property type="nucleotide sequence ID" value="NZ_JH976535.1"/>
</dbReference>
<dbReference type="STRING" id="867903.ThesuDRAFT_02194"/>